<sequence length="68" mass="7995">MAKLLQVSHNIEHIQSDSSTFMSSTINISYFNLSIWEIRKVWENINVELVALISCLHVNNRHIHPMKY</sequence>
<protein>
    <submittedName>
        <fullName evidence="1">CLUMA_CG019256, isoform A</fullName>
    </submittedName>
</protein>
<evidence type="ECO:0000313" key="2">
    <source>
        <dbReference type="Proteomes" id="UP000183832"/>
    </source>
</evidence>
<reference evidence="1 2" key="1">
    <citation type="submission" date="2015-04" db="EMBL/GenBank/DDBJ databases">
        <authorList>
            <person name="Syromyatnikov M.Y."/>
            <person name="Popov V.N."/>
        </authorList>
    </citation>
    <scope>NUCLEOTIDE SEQUENCE [LARGE SCALE GENOMIC DNA]</scope>
</reference>
<gene>
    <name evidence="1" type="ORF">CLUMA_CG019256</name>
</gene>
<dbReference type="Proteomes" id="UP000183832">
    <property type="component" value="Unassembled WGS sequence"/>
</dbReference>
<dbReference type="EMBL" id="CVRI01000066">
    <property type="protein sequence ID" value="CRL06089.1"/>
    <property type="molecule type" value="Genomic_DNA"/>
</dbReference>
<name>A0A1J1J5D3_9DIPT</name>
<proteinExistence type="predicted"/>
<keyword evidence="2" id="KW-1185">Reference proteome</keyword>
<dbReference type="AlphaFoldDB" id="A0A1J1J5D3"/>
<evidence type="ECO:0000313" key="1">
    <source>
        <dbReference type="EMBL" id="CRL06089.1"/>
    </source>
</evidence>
<organism evidence="1 2">
    <name type="scientific">Clunio marinus</name>
    <dbReference type="NCBI Taxonomy" id="568069"/>
    <lineage>
        <taxon>Eukaryota</taxon>
        <taxon>Metazoa</taxon>
        <taxon>Ecdysozoa</taxon>
        <taxon>Arthropoda</taxon>
        <taxon>Hexapoda</taxon>
        <taxon>Insecta</taxon>
        <taxon>Pterygota</taxon>
        <taxon>Neoptera</taxon>
        <taxon>Endopterygota</taxon>
        <taxon>Diptera</taxon>
        <taxon>Nematocera</taxon>
        <taxon>Chironomoidea</taxon>
        <taxon>Chironomidae</taxon>
        <taxon>Clunio</taxon>
    </lineage>
</organism>
<accession>A0A1J1J5D3</accession>